<reference evidence="1" key="1">
    <citation type="submission" date="2021-06" db="EMBL/GenBank/DDBJ databases">
        <authorList>
            <person name="Kallberg Y."/>
            <person name="Tangrot J."/>
            <person name="Rosling A."/>
        </authorList>
    </citation>
    <scope>NUCLEOTIDE SEQUENCE</scope>
    <source>
        <strain evidence="1">CL356</strain>
    </source>
</reference>
<proteinExistence type="predicted"/>
<sequence length="300" mass="34787">RICVRIKDFQGITPPDAIRIPSSPYFEGNKDKYSIQVQGTFKGKRWTADDILFGNDFDRRIKLPRISWLGLKVLKWIDPCLETDLDCDKPWAYSPLFFTINTLRVEHQNHESELPPWPSSNGRRIEEGTIYNPDHKSLISSDVSSRKKYFTSESNRKEFEVTEDQILNLDFFNPYVDFNNIAVKLPGLQLGILQYWDGQPFRYVCKSRDSSVIFFIVMFELVEINDEKDNGNEMIRPPITRIEHDREDALTPKSGARWASVKSPSSQVFSSHYPPNSFSSDSPVKNLRTDKNTNYENDSD</sequence>
<protein>
    <submittedName>
        <fullName evidence="1">3930_t:CDS:1</fullName>
    </submittedName>
</protein>
<name>A0ACA9N153_9GLOM</name>
<accession>A0ACA9N153</accession>
<evidence type="ECO:0000313" key="1">
    <source>
        <dbReference type="EMBL" id="CAG8627534.1"/>
    </source>
</evidence>
<feature type="non-terminal residue" evidence="1">
    <location>
        <position position="1"/>
    </location>
</feature>
<organism evidence="1 2">
    <name type="scientific">Acaulospora colombiana</name>
    <dbReference type="NCBI Taxonomy" id="27376"/>
    <lineage>
        <taxon>Eukaryota</taxon>
        <taxon>Fungi</taxon>
        <taxon>Fungi incertae sedis</taxon>
        <taxon>Mucoromycota</taxon>
        <taxon>Glomeromycotina</taxon>
        <taxon>Glomeromycetes</taxon>
        <taxon>Diversisporales</taxon>
        <taxon>Acaulosporaceae</taxon>
        <taxon>Acaulospora</taxon>
    </lineage>
</organism>
<dbReference type="EMBL" id="CAJVPT010017582">
    <property type="protein sequence ID" value="CAG8627534.1"/>
    <property type="molecule type" value="Genomic_DNA"/>
</dbReference>
<keyword evidence="2" id="KW-1185">Reference proteome</keyword>
<evidence type="ECO:0000313" key="2">
    <source>
        <dbReference type="Proteomes" id="UP000789525"/>
    </source>
</evidence>
<dbReference type="Proteomes" id="UP000789525">
    <property type="component" value="Unassembled WGS sequence"/>
</dbReference>
<comment type="caution">
    <text evidence="1">The sequence shown here is derived from an EMBL/GenBank/DDBJ whole genome shotgun (WGS) entry which is preliminary data.</text>
</comment>
<gene>
    <name evidence="1" type="ORF">ACOLOM_LOCUS7529</name>
</gene>